<feature type="transmembrane region" description="Helical" evidence="6">
    <location>
        <begin position="84"/>
        <end position="107"/>
    </location>
</feature>
<feature type="transmembrane region" description="Helical" evidence="6">
    <location>
        <begin position="161"/>
        <end position="189"/>
    </location>
</feature>
<dbReference type="Pfam" id="PF20684">
    <property type="entry name" value="Fung_rhodopsin"/>
    <property type="match status" value="1"/>
</dbReference>
<reference evidence="8" key="1">
    <citation type="submission" date="2022-07" db="EMBL/GenBank/DDBJ databases">
        <title>Fungi with potential for degradation of polypropylene.</title>
        <authorList>
            <person name="Gostincar C."/>
        </authorList>
    </citation>
    <scope>NUCLEOTIDE SEQUENCE</scope>
    <source>
        <strain evidence="8">EXF-13287</strain>
    </source>
</reference>
<feature type="transmembrane region" description="Helical" evidence="6">
    <location>
        <begin position="244"/>
        <end position="266"/>
    </location>
</feature>
<feature type="transmembrane region" description="Helical" evidence="6">
    <location>
        <begin position="119"/>
        <end position="141"/>
    </location>
</feature>
<dbReference type="Proteomes" id="UP001174691">
    <property type="component" value="Unassembled WGS sequence"/>
</dbReference>
<dbReference type="InterPro" id="IPR049326">
    <property type="entry name" value="Rhodopsin_dom_fungi"/>
</dbReference>
<evidence type="ECO:0000259" key="7">
    <source>
        <dbReference type="Pfam" id="PF20684"/>
    </source>
</evidence>
<feature type="transmembrane region" description="Helical" evidence="6">
    <location>
        <begin position="201"/>
        <end position="224"/>
    </location>
</feature>
<comment type="subcellular location">
    <subcellularLocation>
        <location evidence="1">Membrane</location>
        <topology evidence="1">Multi-pass membrane protein</topology>
    </subcellularLocation>
</comment>
<dbReference type="InterPro" id="IPR052337">
    <property type="entry name" value="SAT4-like"/>
</dbReference>
<keyword evidence="9" id="KW-1185">Reference proteome</keyword>
<keyword evidence="2 6" id="KW-0812">Transmembrane</keyword>
<evidence type="ECO:0000256" key="1">
    <source>
        <dbReference type="ARBA" id="ARBA00004141"/>
    </source>
</evidence>
<dbReference type="PANTHER" id="PTHR33048">
    <property type="entry name" value="PTH11-LIKE INTEGRAL MEMBRANE PROTEIN (AFU_ORTHOLOGUE AFUA_5G11245)"/>
    <property type="match status" value="1"/>
</dbReference>
<comment type="similarity">
    <text evidence="5">Belongs to the SAT4 family.</text>
</comment>
<evidence type="ECO:0000256" key="4">
    <source>
        <dbReference type="ARBA" id="ARBA00023136"/>
    </source>
</evidence>
<dbReference type="EMBL" id="JANBVN010000184">
    <property type="protein sequence ID" value="KAJ9134375.1"/>
    <property type="molecule type" value="Genomic_DNA"/>
</dbReference>
<dbReference type="PANTHER" id="PTHR33048:SF96">
    <property type="entry name" value="INTEGRAL MEMBRANE PROTEIN"/>
    <property type="match status" value="1"/>
</dbReference>
<feature type="transmembrane region" description="Helical" evidence="6">
    <location>
        <begin position="40"/>
        <end position="64"/>
    </location>
</feature>
<protein>
    <recommendedName>
        <fullName evidence="7">Rhodopsin domain-containing protein</fullName>
    </recommendedName>
</protein>
<gene>
    <name evidence="8" type="ORF">NKR19_g8695</name>
</gene>
<keyword evidence="3 6" id="KW-1133">Transmembrane helix</keyword>
<dbReference type="GO" id="GO:0016020">
    <property type="term" value="C:membrane"/>
    <property type="evidence" value="ECO:0007669"/>
    <property type="project" value="UniProtKB-SubCell"/>
</dbReference>
<evidence type="ECO:0000256" key="3">
    <source>
        <dbReference type="ARBA" id="ARBA00022989"/>
    </source>
</evidence>
<evidence type="ECO:0000256" key="6">
    <source>
        <dbReference type="SAM" id="Phobius"/>
    </source>
</evidence>
<accession>A0AA38R3E1</accession>
<evidence type="ECO:0000313" key="9">
    <source>
        <dbReference type="Proteomes" id="UP001174691"/>
    </source>
</evidence>
<keyword evidence="4 6" id="KW-0472">Membrane</keyword>
<organism evidence="8 9">
    <name type="scientific">Coniochaeta hoffmannii</name>
    <dbReference type="NCBI Taxonomy" id="91930"/>
    <lineage>
        <taxon>Eukaryota</taxon>
        <taxon>Fungi</taxon>
        <taxon>Dikarya</taxon>
        <taxon>Ascomycota</taxon>
        <taxon>Pezizomycotina</taxon>
        <taxon>Sordariomycetes</taxon>
        <taxon>Sordariomycetidae</taxon>
        <taxon>Coniochaetales</taxon>
        <taxon>Coniochaetaceae</taxon>
        <taxon>Coniochaeta</taxon>
    </lineage>
</organism>
<feature type="transmembrane region" description="Helical" evidence="6">
    <location>
        <begin position="6"/>
        <end position="28"/>
    </location>
</feature>
<comment type="caution">
    <text evidence="8">The sequence shown here is derived from an EMBL/GenBank/DDBJ whole genome shotgun (WGS) entry which is preliminary data.</text>
</comment>
<proteinExistence type="inferred from homology"/>
<dbReference type="AlphaFoldDB" id="A0AA38R3E1"/>
<evidence type="ECO:0000313" key="8">
    <source>
        <dbReference type="EMBL" id="KAJ9134375.1"/>
    </source>
</evidence>
<sequence length="331" mass="35584">MAVRDVYYPLIITFLALNTIVVGLRLYTRVWTKSLGVDDALVVVALVGFVIFGSFEMMAIHYGIGATTLEAGFDMLKAAKFFTVAQLVYIIASGIAKIAVALVLMRLTNRADMKVARFVLWGTIGVISIFTVVVCLIFALQCRPLSVAWGVGTGTCISTSVIGQAALALSIEDVVTSWLCAVFPVYLLWKVTIPFKVKMTIYLLLGFGAVSSVATIIRLKYVVIVKNLPSDSGLAAAQIIDTTLVATIYSILEIALSIFAAALVALRPLMRRLGFFTDLSSGGKSASKTEGSYHLHTFGQGSRSASGAIKLHDHDSDSQRGIITTTTRLDA</sequence>
<evidence type="ECO:0000256" key="2">
    <source>
        <dbReference type="ARBA" id="ARBA00022692"/>
    </source>
</evidence>
<name>A0AA38R3E1_9PEZI</name>
<evidence type="ECO:0000256" key="5">
    <source>
        <dbReference type="ARBA" id="ARBA00038359"/>
    </source>
</evidence>
<feature type="domain" description="Rhodopsin" evidence="7">
    <location>
        <begin position="24"/>
        <end position="272"/>
    </location>
</feature>